<dbReference type="InterPro" id="IPR027417">
    <property type="entry name" value="P-loop_NTPase"/>
</dbReference>
<comment type="similarity">
    <text evidence="6">Belongs to the DNA polymerase HolA subunit family.</text>
</comment>
<organism evidence="9 10">
    <name type="scientific">Candidatus Kerfeldbacteria bacterium RIFCSPHIGHO2_02_FULL_42_14</name>
    <dbReference type="NCBI Taxonomy" id="1798540"/>
    <lineage>
        <taxon>Bacteria</taxon>
        <taxon>Candidatus Kerfeldiibacteriota</taxon>
    </lineage>
</organism>
<dbReference type="SUPFAM" id="SSF48019">
    <property type="entry name" value="post-AAA+ oligomerization domain-like"/>
    <property type="match status" value="1"/>
</dbReference>
<dbReference type="GO" id="GO:0003677">
    <property type="term" value="F:DNA binding"/>
    <property type="evidence" value="ECO:0007669"/>
    <property type="project" value="InterPro"/>
</dbReference>
<feature type="domain" description="DNA polymerase III delta subunit-like C-terminal" evidence="8">
    <location>
        <begin position="223"/>
        <end position="343"/>
    </location>
</feature>
<proteinExistence type="inferred from homology"/>
<dbReference type="Pfam" id="PF21694">
    <property type="entry name" value="DNA_pol3_delta_C"/>
    <property type="match status" value="1"/>
</dbReference>
<evidence type="ECO:0000256" key="2">
    <source>
        <dbReference type="ARBA" id="ARBA00022679"/>
    </source>
</evidence>
<reference evidence="9 10" key="1">
    <citation type="journal article" date="2016" name="Nat. Commun.">
        <title>Thousands of microbial genomes shed light on interconnected biogeochemical processes in an aquifer system.</title>
        <authorList>
            <person name="Anantharaman K."/>
            <person name="Brown C.T."/>
            <person name="Hug L.A."/>
            <person name="Sharon I."/>
            <person name="Castelle C.J."/>
            <person name="Probst A.J."/>
            <person name="Thomas B.C."/>
            <person name="Singh A."/>
            <person name="Wilkins M.J."/>
            <person name="Karaoz U."/>
            <person name="Brodie E.L."/>
            <person name="Williams K.H."/>
            <person name="Hubbard S.S."/>
            <person name="Banfield J.F."/>
        </authorList>
    </citation>
    <scope>NUCLEOTIDE SEQUENCE [LARGE SCALE GENOMIC DNA]</scope>
</reference>
<evidence type="ECO:0000256" key="5">
    <source>
        <dbReference type="ARBA" id="ARBA00022932"/>
    </source>
</evidence>
<evidence type="ECO:0000256" key="6">
    <source>
        <dbReference type="ARBA" id="ARBA00034754"/>
    </source>
</evidence>
<dbReference type="Gene3D" id="1.20.272.10">
    <property type="match status" value="1"/>
</dbReference>
<name>A0A1G2ASX6_9BACT</name>
<dbReference type="GO" id="GO:0006261">
    <property type="term" value="P:DNA-templated DNA replication"/>
    <property type="evidence" value="ECO:0007669"/>
    <property type="project" value="TreeGrafter"/>
</dbReference>
<evidence type="ECO:0000259" key="8">
    <source>
        <dbReference type="Pfam" id="PF21694"/>
    </source>
</evidence>
<dbReference type="InterPro" id="IPR005790">
    <property type="entry name" value="DNA_polIII_delta"/>
</dbReference>
<gene>
    <name evidence="9" type="ORF">A3B74_01475</name>
</gene>
<dbReference type="Proteomes" id="UP000177165">
    <property type="component" value="Unassembled WGS sequence"/>
</dbReference>
<dbReference type="NCBIfam" id="TIGR01128">
    <property type="entry name" value="holA"/>
    <property type="match status" value="1"/>
</dbReference>
<evidence type="ECO:0000313" key="10">
    <source>
        <dbReference type="Proteomes" id="UP000177165"/>
    </source>
</evidence>
<dbReference type="Gene3D" id="3.40.50.300">
    <property type="entry name" value="P-loop containing nucleotide triphosphate hydrolases"/>
    <property type="match status" value="1"/>
</dbReference>
<dbReference type="STRING" id="1798540.A3B74_01475"/>
<dbReference type="SUPFAM" id="SSF52540">
    <property type="entry name" value="P-loop containing nucleoside triphosphate hydrolases"/>
    <property type="match status" value="1"/>
</dbReference>
<evidence type="ECO:0000313" key="9">
    <source>
        <dbReference type="EMBL" id="OGY79120.1"/>
    </source>
</evidence>
<protein>
    <recommendedName>
        <fullName evidence="1">DNA-directed DNA polymerase</fullName>
        <ecNumber evidence="1">2.7.7.7</ecNumber>
    </recommendedName>
</protein>
<accession>A0A1G2ASX6</accession>
<dbReference type="AlphaFoldDB" id="A0A1G2ASX6"/>
<dbReference type="PANTHER" id="PTHR34388">
    <property type="entry name" value="DNA POLYMERASE III SUBUNIT DELTA"/>
    <property type="match status" value="1"/>
</dbReference>
<evidence type="ECO:0000256" key="3">
    <source>
        <dbReference type="ARBA" id="ARBA00022695"/>
    </source>
</evidence>
<sequence>MIMFLHGEDSFRSLRRLRLLKDAFQKKYDPRGHNIFVFEGEDFNFEAFRQAVTVGGLFTQKRLVIVKRFLEARHKFSESSLIDILTHNAPSVDCIIIFWESEKFSDVRSRPSQKYASDRSTIKSVPAIQSSLHTLLGFLLSCEHVEYYGKISPLQASRWLRDECRKYNISIESGALNLLVQLVGVNLWRLHAEIQKLLHYVCGSGGNRITRTEVEQFVRANGEETIFAFLDALSVRQVVRTVHLVHTLFAQGLTEAYILSMLTRQVRILLKIQSAREFSSQPGVLATQLGLHPFVVKKGLAQIQHFTFEELKYMYLQLVEIDRIRKTTSVSSRTLLEMFIVRFASNRASVTSSANIRSSELRAYA</sequence>
<dbReference type="PANTHER" id="PTHR34388:SF1">
    <property type="entry name" value="DNA POLYMERASE III SUBUNIT DELTA"/>
    <property type="match status" value="1"/>
</dbReference>
<dbReference type="Gene3D" id="1.10.8.60">
    <property type="match status" value="1"/>
</dbReference>
<dbReference type="InterPro" id="IPR048466">
    <property type="entry name" value="DNA_pol3_delta-like_C"/>
</dbReference>
<dbReference type="GO" id="GO:0009360">
    <property type="term" value="C:DNA polymerase III complex"/>
    <property type="evidence" value="ECO:0007669"/>
    <property type="project" value="TreeGrafter"/>
</dbReference>
<evidence type="ECO:0000256" key="1">
    <source>
        <dbReference type="ARBA" id="ARBA00012417"/>
    </source>
</evidence>
<dbReference type="EC" id="2.7.7.7" evidence="1"/>
<keyword evidence="5" id="KW-0239">DNA-directed DNA polymerase</keyword>
<dbReference type="InterPro" id="IPR008921">
    <property type="entry name" value="DNA_pol3_clamp-load_cplx_C"/>
</dbReference>
<comment type="caution">
    <text evidence="9">The sequence shown here is derived from an EMBL/GenBank/DDBJ whole genome shotgun (WGS) entry which is preliminary data.</text>
</comment>
<dbReference type="EMBL" id="MHKB01000010">
    <property type="protein sequence ID" value="OGY79120.1"/>
    <property type="molecule type" value="Genomic_DNA"/>
</dbReference>
<keyword evidence="2" id="KW-0808">Transferase</keyword>
<comment type="catalytic activity">
    <reaction evidence="7">
        <text>DNA(n) + a 2'-deoxyribonucleoside 5'-triphosphate = DNA(n+1) + diphosphate</text>
        <dbReference type="Rhea" id="RHEA:22508"/>
        <dbReference type="Rhea" id="RHEA-COMP:17339"/>
        <dbReference type="Rhea" id="RHEA-COMP:17340"/>
        <dbReference type="ChEBI" id="CHEBI:33019"/>
        <dbReference type="ChEBI" id="CHEBI:61560"/>
        <dbReference type="ChEBI" id="CHEBI:173112"/>
        <dbReference type="EC" id="2.7.7.7"/>
    </reaction>
</comment>
<dbReference type="GO" id="GO:0003887">
    <property type="term" value="F:DNA-directed DNA polymerase activity"/>
    <property type="evidence" value="ECO:0007669"/>
    <property type="project" value="UniProtKB-KW"/>
</dbReference>
<evidence type="ECO:0000256" key="7">
    <source>
        <dbReference type="ARBA" id="ARBA00049244"/>
    </source>
</evidence>
<keyword evidence="4" id="KW-0235">DNA replication</keyword>
<evidence type="ECO:0000256" key="4">
    <source>
        <dbReference type="ARBA" id="ARBA00022705"/>
    </source>
</evidence>
<keyword evidence="3" id="KW-0548">Nucleotidyltransferase</keyword>